<comment type="cofactor">
    <cofactor evidence="2">
        <name>Zn(2+)</name>
        <dbReference type="ChEBI" id="CHEBI:29105"/>
    </cofactor>
</comment>
<organism evidence="12 13">
    <name type="scientific">Hoeflea poritis</name>
    <dbReference type="NCBI Taxonomy" id="2993659"/>
    <lineage>
        <taxon>Bacteria</taxon>
        <taxon>Pseudomonadati</taxon>
        <taxon>Pseudomonadota</taxon>
        <taxon>Alphaproteobacteria</taxon>
        <taxon>Hyphomicrobiales</taxon>
        <taxon>Rhizobiaceae</taxon>
        <taxon>Hoeflea</taxon>
    </lineage>
</organism>
<dbReference type="InterPro" id="IPR009057">
    <property type="entry name" value="Homeodomain-like_sf"/>
</dbReference>
<evidence type="ECO:0000256" key="2">
    <source>
        <dbReference type="ARBA" id="ARBA00001947"/>
    </source>
</evidence>
<evidence type="ECO:0000259" key="11">
    <source>
        <dbReference type="PROSITE" id="PS01124"/>
    </source>
</evidence>
<dbReference type="InterPro" id="IPR036388">
    <property type="entry name" value="WH-like_DNA-bd_sf"/>
</dbReference>
<protein>
    <submittedName>
        <fullName evidence="12">Bifunctional DNA-binding transcriptional regulator/O6-methylguanine-DNA methyltransferase Ada</fullName>
        <ecNumber evidence="12">2.1.1.-</ecNumber>
    </submittedName>
</protein>
<dbReference type="InterPro" id="IPR014048">
    <property type="entry name" value="MethylDNA_cys_MeTrfase_DNA-bd"/>
</dbReference>
<keyword evidence="13" id="KW-1185">Reference proteome</keyword>
<keyword evidence="7" id="KW-0010">Activator</keyword>
<sequence>MSEDRWTEDACWNAVQARDKDADGHFVFAVKTTGIYCRPSCSSRAALRKNVTFFDNARDAEAAGFRACKRCKPNESSPEQGRAEMVAAACRAIEAAEEPPSLDELANDAGISRFYFHRIFKDVTGVTPKAYAAACRAARVRGELARGGSVTGAIYDAGYNASSRFYEEAGKRLGMRPTQFRDGGRGTEIKFAVGECSLGSILIAATERGVCAIDFGDEPEQLVRQLQDRFPKAELIGGDTEFEAVAASVIAFVEDPDTDFGLPLDIRGTAFQQRVWEALRTIPAGQTVSYAEIAREIGKPSAVRAVAQACGANRIAVAVPCHRVVRTDGALSGYRWGVERKRALLEREAGQ</sequence>
<dbReference type="InterPro" id="IPR035451">
    <property type="entry name" value="Ada-like_dom_sf"/>
</dbReference>
<dbReference type="PROSITE" id="PS01124">
    <property type="entry name" value="HTH_ARAC_FAMILY_2"/>
    <property type="match status" value="1"/>
</dbReference>
<dbReference type="InterPro" id="IPR008332">
    <property type="entry name" value="MethylG_MeTrfase_N"/>
</dbReference>
<dbReference type="SUPFAM" id="SSF46689">
    <property type="entry name" value="Homeodomain-like"/>
    <property type="match status" value="1"/>
</dbReference>
<keyword evidence="5" id="KW-0227">DNA damage</keyword>
<dbReference type="GO" id="GO:0003677">
    <property type="term" value="F:DNA binding"/>
    <property type="evidence" value="ECO:0007669"/>
    <property type="project" value="UniProtKB-KW"/>
</dbReference>
<dbReference type="Gene3D" id="3.40.10.10">
    <property type="entry name" value="DNA Methylphosphotriester Repair Domain"/>
    <property type="match status" value="1"/>
</dbReference>
<dbReference type="InterPro" id="IPR004026">
    <property type="entry name" value="Ada_DNA_repair_Zn-bd"/>
</dbReference>
<dbReference type="InterPro" id="IPR036631">
    <property type="entry name" value="MGMT_N_sf"/>
</dbReference>
<dbReference type="GO" id="GO:0032259">
    <property type="term" value="P:methylation"/>
    <property type="evidence" value="ECO:0007669"/>
    <property type="project" value="UniProtKB-KW"/>
</dbReference>
<dbReference type="SUPFAM" id="SSF46767">
    <property type="entry name" value="Methylated DNA-protein cysteine methyltransferase, C-terminal domain"/>
    <property type="match status" value="1"/>
</dbReference>
<dbReference type="SMART" id="SM00342">
    <property type="entry name" value="HTH_ARAC"/>
    <property type="match status" value="1"/>
</dbReference>
<dbReference type="Pfam" id="PF12833">
    <property type="entry name" value="HTH_18"/>
    <property type="match status" value="1"/>
</dbReference>
<dbReference type="RefSeq" id="WP_271087859.1">
    <property type="nucleotide sequence ID" value="NZ_JAPJZH010000002.1"/>
</dbReference>
<keyword evidence="3 12" id="KW-0489">Methyltransferase</keyword>
<dbReference type="Gene3D" id="1.10.10.10">
    <property type="entry name" value="Winged helix-like DNA-binding domain superfamily/Winged helix DNA-binding domain"/>
    <property type="match status" value="1"/>
</dbReference>
<dbReference type="InterPro" id="IPR001497">
    <property type="entry name" value="MethylDNA_cys_MeTrfase_AS"/>
</dbReference>
<evidence type="ECO:0000256" key="8">
    <source>
        <dbReference type="ARBA" id="ARBA00023163"/>
    </source>
</evidence>
<dbReference type="Gene3D" id="3.30.160.70">
    <property type="entry name" value="Methylated DNA-protein cysteine methyltransferase domain"/>
    <property type="match status" value="1"/>
</dbReference>
<feature type="domain" description="HTH araC/xylS-type" evidence="11">
    <location>
        <begin position="97"/>
        <end position="183"/>
    </location>
</feature>
<dbReference type="Gene3D" id="1.10.10.60">
    <property type="entry name" value="Homeodomain-like"/>
    <property type="match status" value="1"/>
</dbReference>
<keyword evidence="8" id="KW-0804">Transcription</keyword>
<dbReference type="GO" id="GO:0008168">
    <property type="term" value="F:methyltransferase activity"/>
    <property type="evidence" value="ECO:0007669"/>
    <property type="project" value="UniProtKB-KW"/>
</dbReference>
<proteinExistence type="predicted"/>
<evidence type="ECO:0000256" key="10">
    <source>
        <dbReference type="ARBA" id="ARBA00049348"/>
    </source>
</evidence>
<evidence type="ECO:0000313" key="12">
    <source>
        <dbReference type="EMBL" id="MDA4844326.1"/>
    </source>
</evidence>
<evidence type="ECO:0000256" key="3">
    <source>
        <dbReference type="ARBA" id="ARBA00022603"/>
    </source>
</evidence>
<comment type="catalytic activity">
    <reaction evidence="1">
        <text>a 4-O-methyl-thymidine in DNA + L-cysteinyl-[protein] = a thymidine in DNA + S-methyl-L-cysteinyl-[protein]</text>
        <dbReference type="Rhea" id="RHEA:53428"/>
        <dbReference type="Rhea" id="RHEA-COMP:10131"/>
        <dbReference type="Rhea" id="RHEA-COMP:10132"/>
        <dbReference type="Rhea" id="RHEA-COMP:13555"/>
        <dbReference type="Rhea" id="RHEA-COMP:13556"/>
        <dbReference type="ChEBI" id="CHEBI:29950"/>
        <dbReference type="ChEBI" id="CHEBI:82612"/>
        <dbReference type="ChEBI" id="CHEBI:137386"/>
        <dbReference type="ChEBI" id="CHEBI:137387"/>
        <dbReference type="EC" id="2.1.1.63"/>
    </reaction>
</comment>
<evidence type="ECO:0000256" key="4">
    <source>
        <dbReference type="ARBA" id="ARBA00022679"/>
    </source>
</evidence>
<keyword evidence="9" id="KW-0234">DNA repair</keyword>
<comment type="catalytic activity">
    <reaction evidence="10">
        <text>a 6-O-methyl-2'-deoxyguanosine in DNA + L-cysteinyl-[protein] = S-methyl-L-cysteinyl-[protein] + a 2'-deoxyguanosine in DNA</text>
        <dbReference type="Rhea" id="RHEA:24000"/>
        <dbReference type="Rhea" id="RHEA-COMP:10131"/>
        <dbReference type="Rhea" id="RHEA-COMP:10132"/>
        <dbReference type="Rhea" id="RHEA-COMP:11367"/>
        <dbReference type="Rhea" id="RHEA-COMP:11368"/>
        <dbReference type="ChEBI" id="CHEBI:29950"/>
        <dbReference type="ChEBI" id="CHEBI:82612"/>
        <dbReference type="ChEBI" id="CHEBI:85445"/>
        <dbReference type="ChEBI" id="CHEBI:85448"/>
        <dbReference type="EC" id="2.1.1.63"/>
    </reaction>
</comment>
<name>A0ABT4VI31_9HYPH</name>
<reference evidence="12" key="1">
    <citation type="submission" date="2022-11" db="EMBL/GenBank/DDBJ databases">
        <title>Hoeflea poritis sp. nov., isolated from scleractinian coral Porites lutea.</title>
        <authorList>
            <person name="Zhang G."/>
            <person name="Wei Q."/>
            <person name="Cai L."/>
        </authorList>
    </citation>
    <scope>NUCLEOTIDE SEQUENCE</scope>
    <source>
        <strain evidence="12">E7-10</strain>
    </source>
</reference>
<dbReference type="NCBIfam" id="NF011964">
    <property type="entry name" value="PRK15435.1"/>
    <property type="match status" value="1"/>
</dbReference>
<dbReference type="Pfam" id="PF01035">
    <property type="entry name" value="DNA_binding_1"/>
    <property type="match status" value="1"/>
</dbReference>
<dbReference type="NCBIfam" id="TIGR00589">
    <property type="entry name" value="ogt"/>
    <property type="match status" value="1"/>
</dbReference>
<dbReference type="Proteomes" id="UP001148313">
    <property type="component" value="Unassembled WGS sequence"/>
</dbReference>
<keyword evidence="6" id="KW-0805">Transcription regulation</keyword>
<dbReference type="PIRSF" id="PIRSF000409">
    <property type="entry name" value="Ada"/>
    <property type="match status" value="1"/>
</dbReference>
<dbReference type="Pfam" id="PF02870">
    <property type="entry name" value="Methyltransf_1N"/>
    <property type="match status" value="1"/>
</dbReference>
<keyword evidence="12" id="KW-0238">DNA-binding</keyword>
<evidence type="ECO:0000256" key="6">
    <source>
        <dbReference type="ARBA" id="ARBA00023015"/>
    </source>
</evidence>
<gene>
    <name evidence="12" type="primary">ada</name>
    <name evidence="12" type="ORF">OOZ53_03150</name>
</gene>
<evidence type="ECO:0000256" key="7">
    <source>
        <dbReference type="ARBA" id="ARBA00023159"/>
    </source>
</evidence>
<dbReference type="PANTHER" id="PTHR10815">
    <property type="entry name" value="METHYLATED-DNA--PROTEIN-CYSTEINE METHYLTRANSFERASE"/>
    <property type="match status" value="1"/>
</dbReference>
<evidence type="ECO:0000256" key="5">
    <source>
        <dbReference type="ARBA" id="ARBA00022763"/>
    </source>
</evidence>
<evidence type="ECO:0000256" key="1">
    <source>
        <dbReference type="ARBA" id="ARBA00001286"/>
    </source>
</evidence>
<dbReference type="EMBL" id="JAPJZH010000002">
    <property type="protein sequence ID" value="MDA4844326.1"/>
    <property type="molecule type" value="Genomic_DNA"/>
</dbReference>
<keyword evidence="4 12" id="KW-0808">Transferase</keyword>
<dbReference type="CDD" id="cd06445">
    <property type="entry name" value="ATase"/>
    <property type="match status" value="1"/>
</dbReference>
<dbReference type="EC" id="2.1.1.-" evidence="12"/>
<evidence type="ECO:0000256" key="9">
    <source>
        <dbReference type="ARBA" id="ARBA00023204"/>
    </source>
</evidence>
<dbReference type="Pfam" id="PF02805">
    <property type="entry name" value="Ada_Zn_binding"/>
    <property type="match status" value="1"/>
</dbReference>
<comment type="caution">
    <text evidence="12">The sequence shown here is derived from an EMBL/GenBank/DDBJ whole genome shotgun (WGS) entry which is preliminary data.</text>
</comment>
<accession>A0ABT4VI31</accession>
<dbReference type="PROSITE" id="PS00374">
    <property type="entry name" value="MGMT"/>
    <property type="match status" value="1"/>
</dbReference>
<dbReference type="InterPro" id="IPR036217">
    <property type="entry name" value="MethylDNA_cys_MeTrfase_DNAb"/>
</dbReference>
<dbReference type="PANTHER" id="PTHR10815:SF14">
    <property type="entry name" value="BIFUNCTIONAL TRANSCRIPTIONAL ACTIVATOR_DNA REPAIR ENZYME ADA"/>
    <property type="match status" value="1"/>
</dbReference>
<dbReference type="SUPFAM" id="SSF53155">
    <property type="entry name" value="Methylated DNA-protein cysteine methyltransferase domain"/>
    <property type="match status" value="1"/>
</dbReference>
<evidence type="ECO:0000313" key="13">
    <source>
        <dbReference type="Proteomes" id="UP001148313"/>
    </source>
</evidence>
<dbReference type="InterPro" id="IPR018060">
    <property type="entry name" value="HTH_AraC"/>
</dbReference>
<dbReference type="SUPFAM" id="SSF57884">
    <property type="entry name" value="Ada DNA repair protein, N-terminal domain (N-Ada 10)"/>
    <property type="match status" value="1"/>
</dbReference>
<dbReference type="InterPro" id="IPR016221">
    <property type="entry name" value="Bifunct_regulatory_prot_Ada"/>
</dbReference>